<protein>
    <recommendedName>
        <fullName evidence="2">BTB domain-containing protein</fullName>
    </recommendedName>
</protein>
<dbReference type="Gene3D" id="3.30.710.10">
    <property type="entry name" value="Potassium Channel Kv1.1, Chain A"/>
    <property type="match status" value="1"/>
</dbReference>
<dbReference type="AlphaFoldDB" id="A0A8S1IZL3"/>
<name>A0A8S1IZL3_9CHLO</name>
<gene>
    <name evidence="3" type="ORF">OSTQU699_LOCUS5960</name>
</gene>
<sequence>MPKAAQAMDSAEEHMGVMPPKLHNPKVLLHTVASEAWTEKHFADVTIDVKGAQFQLHRLVVCESPLFRSLFLGEWKEHQKVYTLAVEDDLVTAASFEAVVATMYGRDMGLNMDNAKGFYAAASFLQMSAVAMRCAEFVAAHLTLTNVADILHLAATRGYLASDVLLEACATYYKQYAFELRRQLLRVPLGVLRDILKSDALAVPTEILRFRLVTDVFGAKMEAAWANLGPSSDEDNGHIELRFEGKEDEFQDCAQTACTNRPPEGDSETSGALPALNSGRSELVELREAFVDVLENGILYEHLRDREVMEVSNRLDDLGIEEGLQAFWHGMLKARLLKMAIQDMHNAEMSCSASSLCQAKGMPPFRFSCELEDVMNVGLFGRWESDKCFYAGSNWWMKVEGGKDKQGSQGLGVRLCCASAVKCDCEYVNKLIPHVQVTIRCGEVRKVIDKDGSRWLAPTDFFLRTSRLKLCLTETGSLRFVVLIKLNLNARWL</sequence>
<evidence type="ECO:0000313" key="4">
    <source>
        <dbReference type="Proteomes" id="UP000708148"/>
    </source>
</evidence>
<dbReference type="PANTHER" id="PTHR47369">
    <property type="entry name" value="BTB/POZ DOMAIN-CONTAINING PROTEIN"/>
    <property type="match status" value="1"/>
</dbReference>
<feature type="domain" description="BTB" evidence="2">
    <location>
        <begin position="43"/>
        <end position="112"/>
    </location>
</feature>
<keyword evidence="4" id="KW-1185">Reference proteome</keyword>
<comment type="caution">
    <text evidence="3">The sequence shown here is derived from an EMBL/GenBank/DDBJ whole genome shotgun (WGS) entry which is preliminary data.</text>
</comment>
<dbReference type="EMBL" id="CAJHUC010001304">
    <property type="protein sequence ID" value="CAD7700601.1"/>
    <property type="molecule type" value="Genomic_DNA"/>
</dbReference>
<dbReference type="Proteomes" id="UP000708148">
    <property type="component" value="Unassembled WGS sequence"/>
</dbReference>
<dbReference type="OrthoDB" id="6359943at2759"/>
<dbReference type="Pfam" id="PF00651">
    <property type="entry name" value="BTB"/>
    <property type="match status" value="1"/>
</dbReference>
<reference evidence="3" key="1">
    <citation type="submission" date="2020-12" db="EMBL/GenBank/DDBJ databases">
        <authorList>
            <person name="Iha C."/>
        </authorList>
    </citation>
    <scope>NUCLEOTIDE SEQUENCE</scope>
</reference>
<dbReference type="SMART" id="SM00225">
    <property type="entry name" value="BTB"/>
    <property type="match status" value="1"/>
</dbReference>
<evidence type="ECO:0000256" key="1">
    <source>
        <dbReference type="ARBA" id="ARBA00004906"/>
    </source>
</evidence>
<dbReference type="InterPro" id="IPR011333">
    <property type="entry name" value="SKP1/BTB/POZ_sf"/>
</dbReference>
<dbReference type="PANTHER" id="PTHR47369:SF1">
    <property type="entry name" value="BTB_POZ DOMAIN-CONTAINING PROTEIN"/>
    <property type="match status" value="1"/>
</dbReference>
<dbReference type="PROSITE" id="PS50097">
    <property type="entry name" value="BTB"/>
    <property type="match status" value="1"/>
</dbReference>
<organism evidence="3 4">
    <name type="scientific">Ostreobium quekettii</name>
    <dbReference type="NCBI Taxonomy" id="121088"/>
    <lineage>
        <taxon>Eukaryota</taxon>
        <taxon>Viridiplantae</taxon>
        <taxon>Chlorophyta</taxon>
        <taxon>core chlorophytes</taxon>
        <taxon>Ulvophyceae</taxon>
        <taxon>TCBD clade</taxon>
        <taxon>Bryopsidales</taxon>
        <taxon>Ostreobineae</taxon>
        <taxon>Ostreobiaceae</taxon>
        <taxon>Ostreobium</taxon>
    </lineage>
</organism>
<evidence type="ECO:0000313" key="3">
    <source>
        <dbReference type="EMBL" id="CAD7700601.1"/>
    </source>
</evidence>
<accession>A0A8S1IZL3</accession>
<proteinExistence type="predicted"/>
<dbReference type="SUPFAM" id="SSF54695">
    <property type="entry name" value="POZ domain"/>
    <property type="match status" value="1"/>
</dbReference>
<comment type="pathway">
    <text evidence="1">Protein modification; protein ubiquitination.</text>
</comment>
<dbReference type="InterPro" id="IPR000210">
    <property type="entry name" value="BTB/POZ_dom"/>
</dbReference>
<evidence type="ECO:0000259" key="2">
    <source>
        <dbReference type="PROSITE" id="PS50097"/>
    </source>
</evidence>